<accession>A0A8S9HHB6</accession>
<dbReference type="AlphaFoldDB" id="A0A8S9HHB6"/>
<reference evidence="1" key="1">
    <citation type="submission" date="2019-12" db="EMBL/GenBank/DDBJ databases">
        <title>Genome sequencing and annotation of Brassica cretica.</title>
        <authorList>
            <person name="Studholme D.J."/>
            <person name="Sarris P.F."/>
        </authorList>
    </citation>
    <scope>NUCLEOTIDE SEQUENCE</scope>
    <source>
        <strain evidence="1">PFS-001/15</strain>
        <tissue evidence="1">Leaf</tissue>
    </source>
</reference>
<evidence type="ECO:0000313" key="1">
    <source>
        <dbReference type="EMBL" id="KAF2555622.1"/>
    </source>
</evidence>
<sequence>MIRMRQCVHLSFMSCHAANGLSRARKLLGRCEEAHSKEQTLQTMQGQLNSIFERWGQKEKAKEEEQRRLLEKAKGKNHVATRLVLTG</sequence>
<organism evidence="1 2">
    <name type="scientific">Brassica cretica</name>
    <name type="common">Mustard</name>
    <dbReference type="NCBI Taxonomy" id="69181"/>
    <lineage>
        <taxon>Eukaryota</taxon>
        <taxon>Viridiplantae</taxon>
        <taxon>Streptophyta</taxon>
        <taxon>Embryophyta</taxon>
        <taxon>Tracheophyta</taxon>
        <taxon>Spermatophyta</taxon>
        <taxon>Magnoliopsida</taxon>
        <taxon>eudicotyledons</taxon>
        <taxon>Gunneridae</taxon>
        <taxon>Pentapetalae</taxon>
        <taxon>rosids</taxon>
        <taxon>malvids</taxon>
        <taxon>Brassicales</taxon>
        <taxon>Brassicaceae</taxon>
        <taxon>Brassiceae</taxon>
        <taxon>Brassica</taxon>
    </lineage>
</organism>
<evidence type="ECO:0000313" key="2">
    <source>
        <dbReference type="Proteomes" id="UP000712281"/>
    </source>
</evidence>
<proteinExistence type="predicted"/>
<dbReference type="EMBL" id="QGKW02001940">
    <property type="protein sequence ID" value="KAF2555622.1"/>
    <property type="molecule type" value="Genomic_DNA"/>
</dbReference>
<protein>
    <submittedName>
        <fullName evidence="1">Uncharacterized protein</fullName>
    </submittedName>
</protein>
<comment type="caution">
    <text evidence="1">The sequence shown here is derived from an EMBL/GenBank/DDBJ whole genome shotgun (WGS) entry which is preliminary data.</text>
</comment>
<name>A0A8S9HHB6_BRACR</name>
<dbReference type="Proteomes" id="UP000712281">
    <property type="component" value="Unassembled WGS sequence"/>
</dbReference>
<gene>
    <name evidence="1" type="ORF">F2Q68_00015120</name>
</gene>